<protein>
    <submittedName>
        <fullName evidence="1">Uncharacterized protein</fullName>
    </submittedName>
</protein>
<reference evidence="1" key="1">
    <citation type="submission" date="2014-11" db="EMBL/GenBank/DDBJ databases">
        <authorList>
            <person name="Amaro Gonzalez C."/>
        </authorList>
    </citation>
    <scope>NUCLEOTIDE SEQUENCE</scope>
</reference>
<dbReference type="AlphaFoldDB" id="A0A0E9UQY6"/>
<organism evidence="1">
    <name type="scientific">Anguilla anguilla</name>
    <name type="common">European freshwater eel</name>
    <name type="synonym">Muraena anguilla</name>
    <dbReference type="NCBI Taxonomy" id="7936"/>
    <lineage>
        <taxon>Eukaryota</taxon>
        <taxon>Metazoa</taxon>
        <taxon>Chordata</taxon>
        <taxon>Craniata</taxon>
        <taxon>Vertebrata</taxon>
        <taxon>Euteleostomi</taxon>
        <taxon>Actinopterygii</taxon>
        <taxon>Neopterygii</taxon>
        <taxon>Teleostei</taxon>
        <taxon>Anguilliformes</taxon>
        <taxon>Anguillidae</taxon>
        <taxon>Anguilla</taxon>
    </lineage>
</organism>
<evidence type="ECO:0000313" key="1">
    <source>
        <dbReference type="EMBL" id="JAH67358.1"/>
    </source>
</evidence>
<reference evidence="1" key="2">
    <citation type="journal article" date="2015" name="Fish Shellfish Immunol.">
        <title>Early steps in the European eel (Anguilla anguilla)-Vibrio vulnificus interaction in the gills: Role of the RtxA13 toxin.</title>
        <authorList>
            <person name="Callol A."/>
            <person name="Pajuelo D."/>
            <person name="Ebbesson L."/>
            <person name="Teles M."/>
            <person name="MacKenzie S."/>
            <person name="Amaro C."/>
        </authorList>
    </citation>
    <scope>NUCLEOTIDE SEQUENCE</scope>
</reference>
<dbReference type="EMBL" id="GBXM01041219">
    <property type="protein sequence ID" value="JAH67358.1"/>
    <property type="molecule type" value="Transcribed_RNA"/>
</dbReference>
<proteinExistence type="predicted"/>
<name>A0A0E9UQY6_ANGAN</name>
<accession>A0A0E9UQY6</accession>
<sequence>MWYIIHFNIDFYDVTRYEVFSKKRQCVIV</sequence>